<sequence length="104" mass="12253">MCRIVPVERYGSIALYYFICIHKVLRRCCSALPFIESDWVVGYLERIACSSPSYKNMLRILVRISPYKHIPVVIRECITCSWEINYRFCRIGCCLPAFRPVARR</sequence>
<dbReference type="AlphaFoldDB" id="A0A645JK64"/>
<organism evidence="1">
    <name type="scientific">bioreactor metagenome</name>
    <dbReference type="NCBI Taxonomy" id="1076179"/>
    <lineage>
        <taxon>unclassified sequences</taxon>
        <taxon>metagenomes</taxon>
        <taxon>ecological metagenomes</taxon>
    </lineage>
</organism>
<accession>A0A645JK64</accession>
<gene>
    <name evidence="1" type="ORF">SDC9_211396</name>
</gene>
<comment type="caution">
    <text evidence="1">The sequence shown here is derived from an EMBL/GenBank/DDBJ whole genome shotgun (WGS) entry which is preliminary data.</text>
</comment>
<dbReference type="EMBL" id="VSSQ01143339">
    <property type="protein sequence ID" value="MPN63632.1"/>
    <property type="molecule type" value="Genomic_DNA"/>
</dbReference>
<evidence type="ECO:0000313" key="1">
    <source>
        <dbReference type="EMBL" id="MPN63632.1"/>
    </source>
</evidence>
<name>A0A645JK64_9ZZZZ</name>
<proteinExistence type="predicted"/>
<reference evidence="1" key="1">
    <citation type="submission" date="2019-08" db="EMBL/GenBank/DDBJ databases">
        <authorList>
            <person name="Kucharzyk K."/>
            <person name="Murdoch R.W."/>
            <person name="Higgins S."/>
            <person name="Loffler F."/>
        </authorList>
    </citation>
    <scope>NUCLEOTIDE SEQUENCE</scope>
</reference>
<protein>
    <submittedName>
        <fullName evidence="1">Uncharacterized protein</fullName>
    </submittedName>
</protein>